<evidence type="ECO:0000256" key="1">
    <source>
        <dbReference type="SAM" id="MobiDB-lite"/>
    </source>
</evidence>
<reference evidence="2 3" key="1">
    <citation type="submission" date="2023-02" db="EMBL/GenBank/DDBJ databases">
        <title>Genome sequence of Sphingomonas naphthae.</title>
        <authorList>
            <person name="Kim S."/>
            <person name="Heo J."/>
            <person name="Kwon S.-W."/>
        </authorList>
    </citation>
    <scope>NUCLEOTIDE SEQUENCE [LARGE SCALE GENOMIC DNA]</scope>
    <source>
        <strain evidence="2 3">KACC 18716</strain>
    </source>
</reference>
<proteinExistence type="predicted"/>
<protein>
    <submittedName>
        <fullName evidence="2">Uncharacterized protein</fullName>
    </submittedName>
</protein>
<dbReference type="Proteomes" id="UP001220395">
    <property type="component" value="Chromosome"/>
</dbReference>
<organism evidence="2 3">
    <name type="scientific">Sphingomonas naphthae</name>
    <dbReference type="NCBI Taxonomy" id="1813468"/>
    <lineage>
        <taxon>Bacteria</taxon>
        <taxon>Pseudomonadati</taxon>
        <taxon>Pseudomonadota</taxon>
        <taxon>Alphaproteobacteria</taxon>
        <taxon>Sphingomonadales</taxon>
        <taxon>Sphingomonadaceae</taxon>
        <taxon>Sphingomonas</taxon>
    </lineage>
</organism>
<evidence type="ECO:0000313" key="2">
    <source>
        <dbReference type="EMBL" id="WCT73935.1"/>
    </source>
</evidence>
<gene>
    <name evidence="2" type="ORF">PQ455_01495</name>
</gene>
<feature type="region of interest" description="Disordered" evidence="1">
    <location>
        <begin position="29"/>
        <end position="55"/>
    </location>
</feature>
<sequence length="55" mass="5955">MKEVNLCRPAIIADVLRYPVENPLTVSDAEAKRLEESGSLEKDTTKKPAAAGKEA</sequence>
<keyword evidence="3" id="KW-1185">Reference proteome</keyword>
<dbReference type="EMBL" id="CP117411">
    <property type="protein sequence ID" value="WCT73935.1"/>
    <property type="molecule type" value="Genomic_DNA"/>
</dbReference>
<evidence type="ECO:0000313" key="3">
    <source>
        <dbReference type="Proteomes" id="UP001220395"/>
    </source>
</evidence>
<feature type="compositionally biased region" description="Basic and acidic residues" evidence="1">
    <location>
        <begin position="29"/>
        <end position="46"/>
    </location>
</feature>
<dbReference type="RefSeq" id="WP_273688580.1">
    <property type="nucleotide sequence ID" value="NZ_CP117411.1"/>
</dbReference>
<accession>A0ABY7TLW3</accession>
<name>A0ABY7TLW3_9SPHN</name>